<sequence>MKGLGSLNVEKSDINTATFVPVGSESQNAQDSNQNNQKDSGLGTGTGRERHNFLSLPGVGSFDVMEKKNDDAALSTILSRIFPTLPEFETLLNNRDKNEPSDQQNSYASHIYNNAQDNAEVNQQKLGEKIVLLHDQMTSIKENELPALQSSLSKQERRSLCKQLSFAFTKFCKGSTTEAKFLPLCQQYYKDCAEFLPEIMPLSHVANFWKSQVGLSPVNWGISGIPYYAINDQGEVSGGQSGKVDFGTYGGGYSDNTGVRDFWNLRREAGANWHKGIYGVNRAWDVPIAKDFGIEGGSGAYVKVPINEHEFGQPIELFTGNHVGPYLGTAKQEVLQAP</sequence>
<accession>A0A914DJ54</accession>
<dbReference type="Proteomes" id="UP000887540">
    <property type="component" value="Unplaced"/>
</dbReference>
<keyword evidence="2" id="KW-1185">Reference proteome</keyword>
<organism evidence="2 3">
    <name type="scientific">Acrobeloides nanus</name>
    <dbReference type="NCBI Taxonomy" id="290746"/>
    <lineage>
        <taxon>Eukaryota</taxon>
        <taxon>Metazoa</taxon>
        <taxon>Ecdysozoa</taxon>
        <taxon>Nematoda</taxon>
        <taxon>Chromadorea</taxon>
        <taxon>Rhabditida</taxon>
        <taxon>Tylenchina</taxon>
        <taxon>Cephalobomorpha</taxon>
        <taxon>Cephaloboidea</taxon>
        <taxon>Cephalobidae</taxon>
        <taxon>Acrobeloides</taxon>
    </lineage>
</organism>
<evidence type="ECO:0000256" key="1">
    <source>
        <dbReference type="SAM" id="MobiDB-lite"/>
    </source>
</evidence>
<evidence type="ECO:0000313" key="2">
    <source>
        <dbReference type="Proteomes" id="UP000887540"/>
    </source>
</evidence>
<protein>
    <submittedName>
        <fullName evidence="3">Uncharacterized protein</fullName>
    </submittedName>
</protein>
<dbReference type="WBParaSite" id="ACRNAN_scaffold2890.g13885.t1">
    <property type="protein sequence ID" value="ACRNAN_scaffold2890.g13885.t1"/>
    <property type="gene ID" value="ACRNAN_scaffold2890.g13885"/>
</dbReference>
<reference evidence="3" key="1">
    <citation type="submission" date="2022-11" db="UniProtKB">
        <authorList>
            <consortium name="WormBaseParasite"/>
        </authorList>
    </citation>
    <scope>IDENTIFICATION</scope>
</reference>
<name>A0A914DJ54_9BILA</name>
<dbReference type="AlphaFoldDB" id="A0A914DJ54"/>
<evidence type="ECO:0000313" key="3">
    <source>
        <dbReference type="WBParaSite" id="ACRNAN_scaffold2890.g13885.t1"/>
    </source>
</evidence>
<feature type="region of interest" description="Disordered" evidence="1">
    <location>
        <begin position="24"/>
        <end position="54"/>
    </location>
</feature>
<feature type="compositionally biased region" description="Low complexity" evidence="1">
    <location>
        <begin position="24"/>
        <end position="40"/>
    </location>
</feature>
<proteinExistence type="predicted"/>